<reference evidence="2 3" key="1">
    <citation type="journal article" date="2019" name="Nat. Plants">
        <title>Genome sequencing of Musa balbisiana reveals subgenome evolution and function divergence in polyploid bananas.</title>
        <authorList>
            <person name="Yao X."/>
        </authorList>
    </citation>
    <scope>NUCLEOTIDE SEQUENCE [LARGE SCALE GENOMIC DNA]</scope>
    <source>
        <strain evidence="3">cv. DH-PKW</strain>
        <tissue evidence="2">Leaves</tissue>
    </source>
</reference>
<dbReference type="EMBL" id="PYDT01000009">
    <property type="protein sequence ID" value="THU49290.1"/>
    <property type="molecule type" value="Genomic_DNA"/>
</dbReference>
<keyword evidence="3" id="KW-1185">Reference proteome</keyword>
<evidence type="ECO:0000256" key="1">
    <source>
        <dbReference type="SAM" id="MobiDB-lite"/>
    </source>
</evidence>
<feature type="region of interest" description="Disordered" evidence="1">
    <location>
        <begin position="1"/>
        <end position="24"/>
    </location>
</feature>
<protein>
    <submittedName>
        <fullName evidence="2">Uncharacterized protein</fullName>
    </submittedName>
</protein>
<dbReference type="AlphaFoldDB" id="A0A4S8ILG4"/>
<organism evidence="2 3">
    <name type="scientific">Musa balbisiana</name>
    <name type="common">Banana</name>
    <dbReference type="NCBI Taxonomy" id="52838"/>
    <lineage>
        <taxon>Eukaryota</taxon>
        <taxon>Viridiplantae</taxon>
        <taxon>Streptophyta</taxon>
        <taxon>Embryophyta</taxon>
        <taxon>Tracheophyta</taxon>
        <taxon>Spermatophyta</taxon>
        <taxon>Magnoliopsida</taxon>
        <taxon>Liliopsida</taxon>
        <taxon>Zingiberales</taxon>
        <taxon>Musaceae</taxon>
        <taxon>Musa</taxon>
    </lineage>
</organism>
<dbReference type="Proteomes" id="UP000317650">
    <property type="component" value="Chromosome 6"/>
</dbReference>
<gene>
    <name evidence="2" type="ORF">C4D60_Mb06t08000</name>
</gene>
<proteinExistence type="predicted"/>
<name>A0A4S8ILG4_MUSBA</name>
<feature type="compositionally biased region" description="Pro residues" evidence="1">
    <location>
        <begin position="1"/>
        <end position="10"/>
    </location>
</feature>
<sequence>MRLPIIPPNRPTIGSSRSSQGTSLTTMPLPTLMASLLSFSFAPLEFCESIYLSERRLEFQEACRVDAVIKPLNAFRVTELSVEYTKQSD</sequence>
<feature type="compositionally biased region" description="Polar residues" evidence="1">
    <location>
        <begin position="12"/>
        <end position="21"/>
    </location>
</feature>
<evidence type="ECO:0000313" key="2">
    <source>
        <dbReference type="EMBL" id="THU49290.1"/>
    </source>
</evidence>
<accession>A0A4S8ILG4</accession>
<evidence type="ECO:0000313" key="3">
    <source>
        <dbReference type="Proteomes" id="UP000317650"/>
    </source>
</evidence>
<comment type="caution">
    <text evidence="2">The sequence shown here is derived from an EMBL/GenBank/DDBJ whole genome shotgun (WGS) entry which is preliminary data.</text>
</comment>